<dbReference type="AlphaFoldDB" id="D5VQY6"/>
<evidence type="ECO:0000256" key="2">
    <source>
        <dbReference type="ARBA" id="ARBA00022475"/>
    </source>
</evidence>
<dbReference type="STRING" id="573063.Metin_0319"/>
<organism evidence="8 9">
    <name type="scientific">Methanocaldococcus infernus (strain DSM 11812 / JCM 15783 / ME)</name>
    <dbReference type="NCBI Taxonomy" id="573063"/>
    <lineage>
        <taxon>Archaea</taxon>
        <taxon>Methanobacteriati</taxon>
        <taxon>Methanobacteriota</taxon>
        <taxon>Methanomada group</taxon>
        <taxon>Methanococci</taxon>
        <taxon>Methanococcales</taxon>
        <taxon>Methanocaldococcaceae</taxon>
        <taxon>Methanocaldococcus</taxon>
    </lineage>
</organism>
<name>D5VQY6_METIM</name>
<evidence type="ECO:0000256" key="4">
    <source>
        <dbReference type="ARBA" id="ARBA00022989"/>
    </source>
</evidence>
<dbReference type="HOGENOM" id="CLU_827975_0_0_2"/>
<dbReference type="RefSeq" id="WP_013099735.1">
    <property type="nucleotide sequence ID" value="NC_014122.1"/>
</dbReference>
<proteinExistence type="predicted"/>
<keyword evidence="9" id="KW-1185">Reference proteome</keyword>
<dbReference type="InterPro" id="IPR042094">
    <property type="entry name" value="T2SS_GspF_sf"/>
</dbReference>
<keyword evidence="3 6" id="KW-0812">Transmembrane</keyword>
<comment type="subcellular location">
    <subcellularLocation>
        <location evidence="1">Cell membrane</location>
        <topology evidence="1">Multi-pass membrane protein</topology>
    </subcellularLocation>
</comment>
<dbReference type="GeneID" id="9131321"/>
<sequence>MKKNKNKVDKKNFIKELKKKIDIFLVYLGLKVPDRELLKELKKEKEEEKFEIDEDLLLTTEESIGIEKYEDLLIHEPEDLLGKAAASISSALKRRKLITKYDLIILGYKDEIAYFKKVLMYVISIFLIFVFLGILDNNIIDGFFKGLIFSVILLAISPFYPRLKLIIFKGEIKLQILLGLLYMTSLLKAGASLPEILTGLARSREYGVLSYEAALIIRDINSGMTFEDALRRAIIRTTIPLLRKVFDQMIIGYNKGNLSLLLEKLYEEIVRESLSKLDTSKFMIQNLGNLAFGVGLIMPFSGLIMSAMISNQGFSGILNAVNFLMLNLGPILAIIFGVFVKMKVE</sequence>
<dbReference type="OrthoDB" id="66029at2157"/>
<dbReference type="EMBL" id="CP002009">
    <property type="protein sequence ID" value="ADG12989.1"/>
    <property type="molecule type" value="Genomic_DNA"/>
</dbReference>
<evidence type="ECO:0000259" key="7">
    <source>
        <dbReference type="Pfam" id="PF00482"/>
    </source>
</evidence>
<evidence type="ECO:0000313" key="9">
    <source>
        <dbReference type="Proteomes" id="UP000002061"/>
    </source>
</evidence>
<dbReference type="InterPro" id="IPR056569">
    <property type="entry name" value="ArlJ-like"/>
</dbReference>
<dbReference type="GO" id="GO:0005886">
    <property type="term" value="C:plasma membrane"/>
    <property type="evidence" value="ECO:0007669"/>
    <property type="project" value="UniProtKB-SubCell"/>
</dbReference>
<keyword evidence="4 6" id="KW-1133">Transmembrane helix</keyword>
<evidence type="ECO:0000256" key="6">
    <source>
        <dbReference type="SAM" id="Phobius"/>
    </source>
</evidence>
<evidence type="ECO:0000256" key="5">
    <source>
        <dbReference type="ARBA" id="ARBA00023136"/>
    </source>
</evidence>
<dbReference type="PANTHER" id="PTHR35402">
    <property type="entry name" value="INTEGRAL MEMBRANE PROTEIN-RELATED"/>
    <property type="match status" value="1"/>
</dbReference>
<protein>
    <submittedName>
        <fullName evidence="8">Type II secretion system F domain protein</fullName>
    </submittedName>
</protein>
<evidence type="ECO:0000313" key="8">
    <source>
        <dbReference type="EMBL" id="ADG12989.1"/>
    </source>
</evidence>
<dbReference type="PANTHER" id="PTHR35402:SF1">
    <property type="entry name" value="TYPE II SECRETION SYSTEM PROTEIN GSPF DOMAIN-CONTAINING PROTEIN"/>
    <property type="match status" value="1"/>
</dbReference>
<dbReference type="KEGG" id="mif:Metin_0319"/>
<feature type="domain" description="Type II secretion system protein GspF" evidence="7">
    <location>
        <begin position="181"/>
        <end position="305"/>
    </location>
</feature>
<dbReference type="Proteomes" id="UP000002061">
    <property type="component" value="Chromosome"/>
</dbReference>
<evidence type="ECO:0000256" key="1">
    <source>
        <dbReference type="ARBA" id="ARBA00004651"/>
    </source>
</evidence>
<dbReference type="Gene3D" id="1.20.81.30">
    <property type="entry name" value="Type II secretion system (T2SS), domain F"/>
    <property type="match status" value="1"/>
</dbReference>
<dbReference type="Pfam" id="PF00482">
    <property type="entry name" value="T2SSF"/>
    <property type="match status" value="1"/>
</dbReference>
<keyword evidence="2" id="KW-1003">Cell membrane</keyword>
<feature type="transmembrane region" description="Helical" evidence="6">
    <location>
        <begin position="142"/>
        <end position="160"/>
    </location>
</feature>
<dbReference type="InterPro" id="IPR018076">
    <property type="entry name" value="T2SS_GspF_dom"/>
</dbReference>
<gene>
    <name evidence="8" type="ordered locus">Metin_0319</name>
</gene>
<feature type="transmembrane region" description="Helical" evidence="6">
    <location>
        <begin position="290"/>
        <end position="309"/>
    </location>
</feature>
<keyword evidence="5 6" id="KW-0472">Membrane</keyword>
<accession>D5VQY6</accession>
<dbReference type="eggNOG" id="arCOG01812">
    <property type="taxonomic scope" value="Archaea"/>
</dbReference>
<reference evidence="8" key="1">
    <citation type="submission" date="2010-04" db="EMBL/GenBank/DDBJ databases">
        <title>Complete sequence of Methanocaldococcus infernus ME.</title>
        <authorList>
            <consortium name="US DOE Joint Genome Institute"/>
            <person name="Lucas S."/>
            <person name="Copeland A."/>
            <person name="Lapidus A."/>
            <person name="Cheng J.-F."/>
            <person name="Bruce D."/>
            <person name="Goodwin L."/>
            <person name="Pitluck S."/>
            <person name="Munk A.C."/>
            <person name="Detter J.C."/>
            <person name="Han C."/>
            <person name="Tapia R."/>
            <person name="Land M."/>
            <person name="Hauser L."/>
            <person name="Kyrpides N."/>
            <person name="Mikhailova N."/>
            <person name="Sieprawska-Lupa M."/>
            <person name="Whitman W.B."/>
            <person name="Woyke T."/>
        </authorList>
    </citation>
    <scope>NUCLEOTIDE SEQUENCE [LARGE SCALE GENOMIC DNA]</scope>
    <source>
        <strain evidence="8">ME</strain>
    </source>
</reference>
<evidence type="ECO:0000256" key="3">
    <source>
        <dbReference type="ARBA" id="ARBA00022692"/>
    </source>
</evidence>
<feature type="transmembrane region" description="Helical" evidence="6">
    <location>
        <begin position="118"/>
        <end position="136"/>
    </location>
</feature>
<feature type="transmembrane region" description="Helical" evidence="6">
    <location>
        <begin position="321"/>
        <end position="340"/>
    </location>
</feature>